<feature type="region of interest" description="Disordered" evidence="1">
    <location>
        <begin position="179"/>
        <end position="200"/>
    </location>
</feature>
<name>A0ABT1LL61_9MICC</name>
<dbReference type="Proteomes" id="UP001524318">
    <property type="component" value="Unassembled WGS sequence"/>
</dbReference>
<evidence type="ECO:0000313" key="4">
    <source>
        <dbReference type="Proteomes" id="UP001524318"/>
    </source>
</evidence>
<organism evidence="3 4">
    <name type="scientific">Pseudarthrobacter humi</name>
    <dbReference type="NCBI Taxonomy" id="2952523"/>
    <lineage>
        <taxon>Bacteria</taxon>
        <taxon>Bacillati</taxon>
        <taxon>Actinomycetota</taxon>
        <taxon>Actinomycetes</taxon>
        <taxon>Micrococcales</taxon>
        <taxon>Micrococcaceae</taxon>
        <taxon>Pseudarthrobacter</taxon>
    </lineage>
</organism>
<dbReference type="InterPro" id="IPR013974">
    <property type="entry name" value="SAF"/>
</dbReference>
<evidence type="ECO:0000256" key="1">
    <source>
        <dbReference type="SAM" id="MobiDB-lite"/>
    </source>
</evidence>
<accession>A0ABT1LL61</accession>
<proteinExistence type="predicted"/>
<feature type="domain" description="SAF" evidence="2">
    <location>
        <begin position="40"/>
        <end position="104"/>
    </location>
</feature>
<reference evidence="3 4" key="1">
    <citation type="submission" date="2022-06" db="EMBL/GenBank/DDBJ databases">
        <title>Pseudarthrobacter sp. strain RMG13 Genome sequencing and assembly.</title>
        <authorList>
            <person name="Kim I."/>
        </authorList>
    </citation>
    <scope>NUCLEOTIDE SEQUENCE [LARGE SCALE GENOMIC DNA]</scope>
    <source>
        <strain evidence="3 4">RMG13</strain>
    </source>
</reference>
<protein>
    <submittedName>
        <fullName evidence="3">Flp pilus assembly protein CpaB</fullName>
    </submittedName>
</protein>
<dbReference type="NCBIfam" id="TIGR03177">
    <property type="entry name" value="pilus_cpaB"/>
    <property type="match status" value="1"/>
</dbReference>
<gene>
    <name evidence="3" type="primary">cpaB</name>
    <name evidence="3" type="ORF">NFC73_01550</name>
</gene>
<dbReference type="CDD" id="cd11614">
    <property type="entry name" value="SAF_CpaB_FlgA_like"/>
    <property type="match status" value="1"/>
</dbReference>
<sequence length="252" mass="26297">MKTRLLGGIVALVLAIVGTLLLVAYVQGTEARAQKDLQPIEVLVVQSQIPEGSDLEKIKASVKLTSMPSASVPNGALKSLDGIEGKVASVEILPGEALLGARLVDPQSLSAPGSVPVPAGMQEISVQLEAQRVVGGRIAAGDTVGVIVLFDKGANREAPDAETAQQVFHKVLVTSVQRSVAKSTTKPSETDPAEQANTELPSGQLLVTLARNDVDSTKIAFGAEFGSVWLTKEPDTSVESAGGVIKKLELYR</sequence>
<dbReference type="RefSeq" id="WP_254747073.1">
    <property type="nucleotide sequence ID" value="NZ_JANCLV010000001.1"/>
</dbReference>
<dbReference type="EMBL" id="JANCLV010000001">
    <property type="protein sequence ID" value="MCP8998423.1"/>
    <property type="molecule type" value="Genomic_DNA"/>
</dbReference>
<dbReference type="InterPro" id="IPR031571">
    <property type="entry name" value="RcpC_dom"/>
</dbReference>
<comment type="caution">
    <text evidence="3">The sequence shown here is derived from an EMBL/GenBank/DDBJ whole genome shotgun (WGS) entry which is preliminary data.</text>
</comment>
<evidence type="ECO:0000259" key="2">
    <source>
        <dbReference type="SMART" id="SM00858"/>
    </source>
</evidence>
<dbReference type="Pfam" id="PF16976">
    <property type="entry name" value="RcpC"/>
    <property type="match status" value="1"/>
</dbReference>
<evidence type="ECO:0000313" key="3">
    <source>
        <dbReference type="EMBL" id="MCP8998423.1"/>
    </source>
</evidence>
<keyword evidence="4" id="KW-1185">Reference proteome</keyword>
<dbReference type="SMART" id="SM00858">
    <property type="entry name" value="SAF"/>
    <property type="match status" value="1"/>
</dbReference>
<dbReference type="InterPro" id="IPR017592">
    <property type="entry name" value="Pilus_assmbl_Flp-typ_CpaB"/>
</dbReference>